<dbReference type="Proteomes" id="UP000654918">
    <property type="component" value="Unassembled WGS sequence"/>
</dbReference>
<dbReference type="AlphaFoldDB" id="A0A8H6NCX1"/>
<keyword evidence="1" id="KW-0732">Signal</keyword>
<dbReference type="EMBL" id="WIGO01000115">
    <property type="protein sequence ID" value="KAF6828932.1"/>
    <property type="molecule type" value="Genomic_DNA"/>
</dbReference>
<reference evidence="2" key="1">
    <citation type="journal article" date="2020" name="Phytopathology">
        <title>Genome Sequence Resources of Colletotrichum truncatum, C. plurivorum, C. musicola, and C. sojae: Four Species Pathogenic to Soybean (Glycine max).</title>
        <authorList>
            <person name="Rogerio F."/>
            <person name="Boufleur T.R."/>
            <person name="Ciampi-Guillardi M."/>
            <person name="Sukno S.A."/>
            <person name="Thon M.R."/>
            <person name="Massola Junior N.S."/>
            <person name="Baroncelli R."/>
        </authorList>
    </citation>
    <scope>NUCLEOTIDE SEQUENCE</scope>
    <source>
        <strain evidence="2">LFN00145</strain>
    </source>
</reference>
<keyword evidence="3" id="KW-1185">Reference proteome</keyword>
<proteinExistence type="predicted"/>
<evidence type="ECO:0000256" key="1">
    <source>
        <dbReference type="SAM" id="SignalP"/>
    </source>
</evidence>
<name>A0A8H6NCX1_9PEZI</name>
<feature type="signal peptide" evidence="1">
    <location>
        <begin position="1"/>
        <end position="18"/>
    </location>
</feature>
<gene>
    <name evidence="2" type="ORF">CPLU01_08258</name>
</gene>
<evidence type="ECO:0000313" key="3">
    <source>
        <dbReference type="Proteomes" id="UP000654918"/>
    </source>
</evidence>
<protein>
    <submittedName>
        <fullName evidence="2">Uncharacterized protein</fullName>
    </submittedName>
</protein>
<sequence length="102" mass="10849">MQFSQILAIIALPLLAMANTHTSCKCNSADNGCTVKACTGYGNSQKFFNIPRNIDGTPGAQEQNGRCFAIYSDGEQIQTFEGLGGNEFKAECLKACKVGSSC</sequence>
<feature type="chain" id="PRO_5034149880" evidence="1">
    <location>
        <begin position="19"/>
        <end position="102"/>
    </location>
</feature>
<accession>A0A8H6NCX1</accession>
<organism evidence="2 3">
    <name type="scientific">Colletotrichum plurivorum</name>
    <dbReference type="NCBI Taxonomy" id="2175906"/>
    <lineage>
        <taxon>Eukaryota</taxon>
        <taxon>Fungi</taxon>
        <taxon>Dikarya</taxon>
        <taxon>Ascomycota</taxon>
        <taxon>Pezizomycotina</taxon>
        <taxon>Sordariomycetes</taxon>
        <taxon>Hypocreomycetidae</taxon>
        <taxon>Glomerellales</taxon>
        <taxon>Glomerellaceae</taxon>
        <taxon>Colletotrichum</taxon>
        <taxon>Colletotrichum orchidearum species complex</taxon>
    </lineage>
</organism>
<comment type="caution">
    <text evidence="2">The sequence shown here is derived from an EMBL/GenBank/DDBJ whole genome shotgun (WGS) entry which is preliminary data.</text>
</comment>
<evidence type="ECO:0000313" key="2">
    <source>
        <dbReference type="EMBL" id="KAF6828932.1"/>
    </source>
</evidence>